<feature type="transmembrane region" description="Helical" evidence="5">
    <location>
        <begin position="506"/>
        <end position="528"/>
    </location>
</feature>
<dbReference type="STRING" id="656916.A0A2G7FMZ7"/>
<dbReference type="Pfam" id="PF07690">
    <property type="entry name" value="MFS_1"/>
    <property type="match status" value="1"/>
</dbReference>
<dbReference type="GO" id="GO:0015244">
    <property type="term" value="F:fluconazole transmembrane transporter activity"/>
    <property type="evidence" value="ECO:0007669"/>
    <property type="project" value="TreeGrafter"/>
</dbReference>
<dbReference type="AlphaFoldDB" id="A0A2G7FMZ7"/>
<dbReference type="Proteomes" id="UP000231358">
    <property type="component" value="Unassembled WGS sequence"/>
</dbReference>
<dbReference type="SUPFAM" id="SSF103473">
    <property type="entry name" value="MFS general substrate transporter"/>
    <property type="match status" value="1"/>
</dbReference>
<organism evidence="7 8">
    <name type="scientific">Aspergillus arachidicola</name>
    <dbReference type="NCBI Taxonomy" id="656916"/>
    <lineage>
        <taxon>Eukaryota</taxon>
        <taxon>Fungi</taxon>
        <taxon>Dikarya</taxon>
        <taxon>Ascomycota</taxon>
        <taxon>Pezizomycotina</taxon>
        <taxon>Eurotiomycetes</taxon>
        <taxon>Eurotiomycetidae</taxon>
        <taxon>Eurotiales</taxon>
        <taxon>Aspergillaceae</taxon>
        <taxon>Aspergillus</taxon>
        <taxon>Aspergillus subgen. Circumdati</taxon>
    </lineage>
</organism>
<dbReference type="Gene3D" id="1.20.1250.20">
    <property type="entry name" value="MFS general substrate transporter like domains"/>
    <property type="match status" value="1"/>
</dbReference>
<evidence type="ECO:0000313" key="7">
    <source>
        <dbReference type="EMBL" id="PIG82022.1"/>
    </source>
</evidence>
<evidence type="ECO:0000256" key="4">
    <source>
        <dbReference type="ARBA" id="ARBA00023136"/>
    </source>
</evidence>
<feature type="transmembrane region" description="Helical" evidence="5">
    <location>
        <begin position="38"/>
        <end position="61"/>
    </location>
</feature>
<reference evidence="7 8" key="1">
    <citation type="submission" date="2017-05" db="EMBL/GenBank/DDBJ databases">
        <title>Genome sequence for an aflatoxigenic pathogen of Argentinian peanut, Aspergillus arachidicola.</title>
        <authorList>
            <person name="Moore G."/>
            <person name="Beltz S.B."/>
            <person name="Mack B.M."/>
        </authorList>
    </citation>
    <scope>NUCLEOTIDE SEQUENCE [LARGE SCALE GENOMIC DNA]</scope>
    <source>
        <strain evidence="7 8">CBS 117610</strain>
    </source>
</reference>
<dbReference type="GO" id="GO:1990961">
    <property type="term" value="P:xenobiotic detoxification by transmembrane export across the plasma membrane"/>
    <property type="evidence" value="ECO:0007669"/>
    <property type="project" value="TreeGrafter"/>
</dbReference>
<dbReference type="InterPro" id="IPR020846">
    <property type="entry name" value="MFS_dom"/>
</dbReference>
<feature type="domain" description="Major facilitator superfamily (MFS) profile" evidence="6">
    <location>
        <begin position="231"/>
        <end position="754"/>
    </location>
</feature>
<accession>A0A2G7FMZ7</accession>
<keyword evidence="4 5" id="KW-0472">Membrane</keyword>
<dbReference type="EMBL" id="NEXV01000530">
    <property type="protein sequence ID" value="PIG82022.1"/>
    <property type="molecule type" value="Genomic_DNA"/>
</dbReference>
<dbReference type="PROSITE" id="PS50850">
    <property type="entry name" value="MFS"/>
    <property type="match status" value="1"/>
</dbReference>
<feature type="transmembrane region" description="Helical" evidence="5">
    <location>
        <begin position="269"/>
        <end position="286"/>
    </location>
</feature>
<feature type="transmembrane region" description="Helical" evidence="5">
    <location>
        <begin position="298"/>
        <end position="318"/>
    </location>
</feature>
<comment type="caution">
    <text evidence="7">The sequence shown here is derived from an EMBL/GenBank/DDBJ whole genome shotgun (WGS) entry which is preliminary data.</text>
</comment>
<dbReference type="PANTHER" id="PTHR23502">
    <property type="entry name" value="MAJOR FACILITATOR SUPERFAMILY"/>
    <property type="match status" value="1"/>
</dbReference>
<feature type="transmembrane region" description="Helical" evidence="5">
    <location>
        <begin position="391"/>
        <end position="409"/>
    </location>
</feature>
<feature type="transmembrane region" description="Helical" evidence="5">
    <location>
        <begin position="548"/>
        <end position="566"/>
    </location>
</feature>
<feature type="transmembrane region" description="Helical" evidence="5">
    <location>
        <begin position="359"/>
        <end position="379"/>
    </location>
</feature>
<sequence>MSKGNAEQSSFKLEENESAVVATPTFFQRWKAHMKKWWWLYLIGLACVVLVTVLPIVYVGVPRFANDRINKYKFDFDGLSITNPTPNSFHVRQSQQFHVGMGSGHLSEFDATMHYSWSDTPFAVLPFPRIDFGNDASLEIDQDLDLSCVSCFSKLAEDAVRSEEISVLITGRPTLKVQALPTAHLDIHKTVTLPGLNVEEFMKRDDAFNVTKLDLINPRTNDGYNVNATIVFNTPAAISVECFYAASAIFTPSIPGIEEVFGATTAEGTLGLSLFVIAYGIGPLILSPLSNLPSIGRTPVYVLGSLAFCLFNIGTALAKNLHTILILRFFGGFIGSAPISVGGATLMEVYGPTEIPYAIALYAVSGVCGPILGPILGTLVIERWKTWTATLWLLSGVTAFTTVFIFFLLPETLYSNILLRRAQRLRNQTGNPSYQSQADIDTPQSNLAIRIVKQTIDDFKLSCMDPVILFVNMHTMLIYGVLYLWFEFFPFVFDGIYHFTAIQQGLAFFGILAGAVVSVITYVLWLYFSYQPRVAKPEAIVEPEARLVPAQVGAICIPVCLFMFAWTSRESSLQSPPRKPDMAPRRIYTRTTKYDTYRPQDQKGKGKQPEAKEDPGKYCYAKVTANVARKDGYMMFYQACGRLIIQGEWEIFHRTTLYSEDEIKSEDGHTMSVLVNSSGSEPTENEILESFWKALELARKYIMELNPKQWDVFEKVCKTTVEAGLQGVQLTLLKAIDDLFKIDLPEEASSPQGA</sequence>
<protein>
    <submittedName>
        <fullName evidence="7">MFS transporter</fullName>
    </submittedName>
</protein>
<dbReference type="InterPro" id="IPR011701">
    <property type="entry name" value="MFS"/>
</dbReference>
<keyword evidence="3 5" id="KW-1133">Transmembrane helix</keyword>
<evidence type="ECO:0000259" key="6">
    <source>
        <dbReference type="PROSITE" id="PS50850"/>
    </source>
</evidence>
<dbReference type="InterPro" id="IPR022185">
    <property type="entry name" value="DUF3712"/>
</dbReference>
<dbReference type="Pfam" id="PF12505">
    <property type="entry name" value="DUF3712"/>
    <property type="match status" value="1"/>
</dbReference>
<evidence type="ECO:0000256" key="3">
    <source>
        <dbReference type="ARBA" id="ARBA00022989"/>
    </source>
</evidence>
<gene>
    <name evidence="7" type="ORF">AARAC_010263</name>
</gene>
<evidence type="ECO:0000313" key="8">
    <source>
        <dbReference type="Proteomes" id="UP000231358"/>
    </source>
</evidence>
<dbReference type="InterPro" id="IPR036259">
    <property type="entry name" value="MFS_trans_sf"/>
</dbReference>
<evidence type="ECO:0000256" key="5">
    <source>
        <dbReference type="SAM" id="Phobius"/>
    </source>
</evidence>
<name>A0A2G7FMZ7_9EURO</name>
<feature type="transmembrane region" description="Helical" evidence="5">
    <location>
        <begin position="325"/>
        <end position="347"/>
    </location>
</feature>
<feature type="transmembrane region" description="Helical" evidence="5">
    <location>
        <begin position="467"/>
        <end position="486"/>
    </location>
</feature>
<dbReference type="PANTHER" id="PTHR23502:SF23">
    <property type="entry name" value="FLUCONAZOLE RESISTANCE PROTEIN 1"/>
    <property type="match status" value="1"/>
</dbReference>
<keyword evidence="8" id="KW-1185">Reference proteome</keyword>
<keyword evidence="2 5" id="KW-0812">Transmembrane</keyword>
<proteinExistence type="predicted"/>
<comment type="subcellular location">
    <subcellularLocation>
        <location evidence="1">Membrane</location>
        <topology evidence="1">Multi-pass membrane protein</topology>
    </subcellularLocation>
</comment>
<evidence type="ECO:0000256" key="2">
    <source>
        <dbReference type="ARBA" id="ARBA00022692"/>
    </source>
</evidence>
<dbReference type="GO" id="GO:0005886">
    <property type="term" value="C:plasma membrane"/>
    <property type="evidence" value="ECO:0007669"/>
    <property type="project" value="TreeGrafter"/>
</dbReference>
<evidence type="ECO:0000256" key="1">
    <source>
        <dbReference type="ARBA" id="ARBA00004141"/>
    </source>
</evidence>